<organism evidence="9 10">
    <name type="scientific">Glycomyces luteolus</name>
    <dbReference type="NCBI Taxonomy" id="2670330"/>
    <lineage>
        <taxon>Bacteria</taxon>
        <taxon>Bacillati</taxon>
        <taxon>Actinomycetota</taxon>
        <taxon>Actinomycetes</taxon>
        <taxon>Glycomycetales</taxon>
        <taxon>Glycomycetaceae</taxon>
        <taxon>Glycomyces</taxon>
    </lineage>
</organism>
<keyword evidence="2 6" id="KW-0812">Transmembrane</keyword>
<feature type="transmembrane region" description="Helical" evidence="6">
    <location>
        <begin position="112"/>
        <end position="139"/>
    </location>
</feature>
<dbReference type="PROSITE" id="PS51012">
    <property type="entry name" value="ABC_TM2"/>
    <property type="match status" value="1"/>
</dbReference>
<dbReference type="InterPro" id="IPR047817">
    <property type="entry name" value="ABC2_TM_bact-type"/>
</dbReference>
<feature type="transmembrane region" description="Helical" evidence="6">
    <location>
        <begin position="68"/>
        <end position="91"/>
    </location>
</feature>
<dbReference type="PIRSF" id="PIRSF006648">
    <property type="entry name" value="DrrB"/>
    <property type="match status" value="1"/>
</dbReference>
<dbReference type="PANTHER" id="PTHR43229:SF2">
    <property type="entry name" value="NODULATION PROTEIN J"/>
    <property type="match status" value="1"/>
</dbReference>
<dbReference type="AlphaFoldDB" id="A0A9X3P864"/>
<evidence type="ECO:0000256" key="4">
    <source>
        <dbReference type="ARBA" id="ARBA00023136"/>
    </source>
</evidence>
<dbReference type="PANTHER" id="PTHR43229">
    <property type="entry name" value="NODULATION PROTEIN J"/>
    <property type="match status" value="1"/>
</dbReference>
<feature type="transmembrane region" description="Helical" evidence="6">
    <location>
        <begin position="188"/>
        <end position="210"/>
    </location>
</feature>
<dbReference type="InterPro" id="IPR051784">
    <property type="entry name" value="Nod_factor_ABC_transporter"/>
</dbReference>
<accession>A0A9X3P864</accession>
<evidence type="ECO:0000313" key="9">
    <source>
        <dbReference type="EMBL" id="MDA1358673.1"/>
    </source>
</evidence>
<evidence type="ECO:0000256" key="7">
    <source>
        <dbReference type="SAM" id="MobiDB-lite"/>
    </source>
</evidence>
<feature type="transmembrane region" description="Helical" evidence="6">
    <location>
        <begin position="25"/>
        <end position="48"/>
    </location>
</feature>
<feature type="domain" description="ABC transmembrane type-2" evidence="8">
    <location>
        <begin position="27"/>
        <end position="257"/>
    </location>
</feature>
<dbReference type="Proteomes" id="UP001146067">
    <property type="component" value="Unassembled WGS sequence"/>
</dbReference>
<evidence type="ECO:0000256" key="2">
    <source>
        <dbReference type="ARBA" id="ARBA00022692"/>
    </source>
</evidence>
<keyword evidence="4 6" id="KW-0472">Membrane</keyword>
<comment type="caution">
    <text evidence="9">The sequence shown here is derived from an EMBL/GenBank/DDBJ whole genome shotgun (WGS) entry which is preliminary data.</text>
</comment>
<evidence type="ECO:0000256" key="6">
    <source>
        <dbReference type="RuleBase" id="RU361157"/>
    </source>
</evidence>
<gene>
    <name evidence="9" type="ORF">O1R50_03510</name>
</gene>
<proteinExistence type="inferred from homology"/>
<feature type="transmembrane region" description="Helical" evidence="6">
    <location>
        <begin position="230"/>
        <end position="253"/>
    </location>
</feature>
<keyword evidence="5" id="KW-0046">Antibiotic resistance</keyword>
<comment type="subcellular location">
    <subcellularLocation>
        <location evidence="6">Cell membrane</location>
        <topology evidence="6">Multi-pass membrane protein</topology>
    </subcellularLocation>
    <subcellularLocation>
        <location evidence="1">Membrane</location>
        <topology evidence="1">Multi-pass membrane protein</topology>
    </subcellularLocation>
</comment>
<dbReference type="GO" id="GO:0140359">
    <property type="term" value="F:ABC-type transporter activity"/>
    <property type="evidence" value="ECO:0007669"/>
    <property type="project" value="InterPro"/>
</dbReference>
<evidence type="ECO:0000256" key="3">
    <source>
        <dbReference type="ARBA" id="ARBA00022989"/>
    </source>
</evidence>
<evidence type="ECO:0000259" key="8">
    <source>
        <dbReference type="PROSITE" id="PS51012"/>
    </source>
</evidence>
<evidence type="ECO:0000256" key="1">
    <source>
        <dbReference type="ARBA" id="ARBA00004141"/>
    </source>
</evidence>
<dbReference type="GO" id="GO:0046677">
    <property type="term" value="P:response to antibiotic"/>
    <property type="evidence" value="ECO:0007669"/>
    <property type="project" value="UniProtKB-KW"/>
</dbReference>
<feature type="transmembrane region" description="Helical" evidence="6">
    <location>
        <begin position="145"/>
        <end position="167"/>
    </location>
</feature>
<dbReference type="GO" id="GO:0043190">
    <property type="term" value="C:ATP-binding cassette (ABC) transporter complex"/>
    <property type="evidence" value="ECO:0007669"/>
    <property type="project" value="InterPro"/>
</dbReference>
<evidence type="ECO:0000256" key="5">
    <source>
        <dbReference type="ARBA" id="ARBA00023251"/>
    </source>
</evidence>
<dbReference type="EMBL" id="JAPZVP010000002">
    <property type="protein sequence ID" value="MDA1358673.1"/>
    <property type="molecule type" value="Genomic_DNA"/>
</dbReference>
<reference evidence="9" key="1">
    <citation type="submission" date="2022-12" db="EMBL/GenBank/DDBJ databases">
        <title>Gycomyces niveus sp.nov.,a novel actinomycete isolated from soil in Shouguan.</title>
        <authorList>
            <person name="Yang X."/>
        </authorList>
    </citation>
    <scope>NUCLEOTIDE SEQUENCE</scope>
    <source>
        <strain evidence="9">NEAU-A15</strain>
    </source>
</reference>
<keyword evidence="6" id="KW-0813">Transport</keyword>
<dbReference type="InterPro" id="IPR013525">
    <property type="entry name" value="ABC2_TM"/>
</dbReference>
<keyword evidence="10" id="KW-1185">Reference proteome</keyword>
<feature type="compositionally biased region" description="Pro residues" evidence="7">
    <location>
        <begin position="261"/>
        <end position="285"/>
    </location>
</feature>
<protein>
    <recommendedName>
        <fullName evidence="6">Transport permease protein</fullName>
    </recommendedName>
</protein>
<dbReference type="Pfam" id="PF01061">
    <property type="entry name" value="ABC2_membrane"/>
    <property type="match status" value="1"/>
</dbReference>
<dbReference type="RefSeq" id="WP_270108480.1">
    <property type="nucleotide sequence ID" value="NZ_JAPZVP010000002.1"/>
</dbReference>
<sequence length="285" mass="30377">MSTLAYSVSDTSTMLRRQFKHMLRYPSLTLMLVGMPVVFLLLFVYVFGGTIGDGLGGPTGGREAYLTYLTPGMLLMAIVAAVQGTAISVAMDMTEGIIDRFRTMSIARVSVLTGHVIASVIQSFLCIAVTLGVAVAIGFRPETDALGWLGLAGVLLLISFGLTWLTVGLGMAAKTVEEASNTPMPLMLLPFFGSAFVPTDSMPTVVQYFAEYQPFTPFIEVVRALLFANAVDGVDLVLTIAWSLAFALLGYVISKKKFNNPSPPPTPPPPPPGRPAPAPRPSGFP</sequence>
<keyword evidence="3 6" id="KW-1133">Transmembrane helix</keyword>
<keyword evidence="6" id="KW-1003">Cell membrane</keyword>
<name>A0A9X3P864_9ACTN</name>
<dbReference type="InterPro" id="IPR000412">
    <property type="entry name" value="ABC_2_transport"/>
</dbReference>
<feature type="region of interest" description="Disordered" evidence="7">
    <location>
        <begin position="260"/>
        <end position="285"/>
    </location>
</feature>
<comment type="similarity">
    <text evidence="6">Belongs to the ABC-2 integral membrane protein family.</text>
</comment>
<evidence type="ECO:0000313" key="10">
    <source>
        <dbReference type="Proteomes" id="UP001146067"/>
    </source>
</evidence>